<dbReference type="Proteomes" id="UP000266188">
    <property type="component" value="Unassembled WGS sequence"/>
</dbReference>
<sequence>MFLSAPLFPSASDHPTGFLANSLSTYFDTDFDPAAIVHSDLVKKTGTRIFELISLPESSAGEVIWVGVHGPS</sequence>
<accession>A0A3A2ZFU5</accession>
<comment type="caution">
    <text evidence="1">The sequence shown here is derived from an EMBL/GenBank/DDBJ whole genome shotgun (WGS) entry which is preliminary data.</text>
</comment>
<proteinExistence type="predicted"/>
<evidence type="ECO:0000313" key="2">
    <source>
        <dbReference type="Proteomes" id="UP000266188"/>
    </source>
</evidence>
<dbReference type="EMBL" id="MVGC01000189">
    <property type="protein sequence ID" value="RJE22058.1"/>
    <property type="molecule type" value="Genomic_DNA"/>
</dbReference>
<protein>
    <submittedName>
        <fullName evidence="1">Uncharacterized protein</fullName>
    </submittedName>
</protein>
<organism evidence="1 2">
    <name type="scientific">Aspergillus sclerotialis</name>
    <dbReference type="NCBI Taxonomy" id="2070753"/>
    <lineage>
        <taxon>Eukaryota</taxon>
        <taxon>Fungi</taxon>
        <taxon>Dikarya</taxon>
        <taxon>Ascomycota</taxon>
        <taxon>Pezizomycotina</taxon>
        <taxon>Eurotiomycetes</taxon>
        <taxon>Eurotiomycetidae</taxon>
        <taxon>Eurotiales</taxon>
        <taxon>Aspergillaceae</taxon>
        <taxon>Aspergillus</taxon>
        <taxon>Aspergillus subgen. Polypaecilum</taxon>
    </lineage>
</organism>
<gene>
    <name evidence="1" type="ORF">PHISCL_05605</name>
</gene>
<name>A0A3A2ZFU5_9EURO</name>
<keyword evidence="2" id="KW-1185">Reference proteome</keyword>
<evidence type="ECO:0000313" key="1">
    <source>
        <dbReference type="EMBL" id="RJE22058.1"/>
    </source>
</evidence>
<dbReference type="AlphaFoldDB" id="A0A3A2ZFU5"/>
<reference evidence="2" key="1">
    <citation type="submission" date="2017-02" db="EMBL/GenBank/DDBJ databases">
        <authorList>
            <person name="Tafer H."/>
            <person name="Lopandic K."/>
        </authorList>
    </citation>
    <scope>NUCLEOTIDE SEQUENCE [LARGE SCALE GENOMIC DNA]</scope>
    <source>
        <strain evidence="2">CBS 366.77</strain>
    </source>
</reference>